<dbReference type="AlphaFoldDB" id="A0A1Y2D1A6"/>
<dbReference type="EMBL" id="MCGO01000003">
    <property type="protein sequence ID" value="ORY52385.1"/>
    <property type="molecule type" value="Genomic_DNA"/>
</dbReference>
<organism evidence="1 2">
    <name type="scientific">Rhizoclosmatium globosum</name>
    <dbReference type="NCBI Taxonomy" id="329046"/>
    <lineage>
        <taxon>Eukaryota</taxon>
        <taxon>Fungi</taxon>
        <taxon>Fungi incertae sedis</taxon>
        <taxon>Chytridiomycota</taxon>
        <taxon>Chytridiomycota incertae sedis</taxon>
        <taxon>Chytridiomycetes</taxon>
        <taxon>Chytridiales</taxon>
        <taxon>Chytriomycetaceae</taxon>
        <taxon>Rhizoclosmatium</taxon>
    </lineage>
</organism>
<evidence type="ECO:0000313" key="1">
    <source>
        <dbReference type="EMBL" id="ORY52385.1"/>
    </source>
</evidence>
<evidence type="ECO:0000313" key="2">
    <source>
        <dbReference type="Proteomes" id="UP000193642"/>
    </source>
</evidence>
<comment type="caution">
    <text evidence="1">The sequence shown here is derived from an EMBL/GenBank/DDBJ whole genome shotgun (WGS) entry which is preliminary data.</text>
</comment>
<name>A0A1Y2D1A6_9FUNG</name>
<proteinExistence type="predicted"/>
<gene>
    <name evidence="1" type="ORF">BCR33DRAFT_316781</name>
</gene>
<keyword evidence="2" id="KW-1185">Reference proteome</keyword>
<sequence>MGWPGIFLGYEHRADYLCSGIFLIKNNDIGKRLMRDWMYGAEDFSDQERKFTEILEYTSLRTNTLCAVECFRDTIMYPVYTRLENFNIILRELSDTYGVNFKRTEFHL</sequence>
<dbReference type="Proteomes" id="UP000193642">
    <property type="component" value="Unassembled WGS sequence"/>
</dbReference>
<reference evidence="1 2" key="1">
    <citation type="submission" date="2016-07" db="EMBL/GenBank/DDBJ databases">
        <title>Pervasive Adenine N6-methylation of Active Genes in Fungi.</title>
        <authorList>
            <consortium name="DOE Joint Genome Institute"/>
            <person name="Mondo S.J."/>
            <person name="Dannebaum R.O."/>
            <person name="Kuo R.C."/>
            <person name="Labutti K."/>
            <person name="Haridas S."/>
            <person name="Kuo A."/>
            <person name="Salamov A."/>
            <person name="Ahrendt S.R."/>
            <person name="Lipzen A."/>
            <person name="Sullivan W."/>
            <person name="Andreopoulos W.B."/>
            <person name="Clum A."/>
            <person name="Lindquist E."/>
            <person name="Daum C."/>
            <person name="Ramamoorthy G.K."/>
            <person name="Gryganskyi A."/>
            <person name="Culley D."/>
            <person name="Magnuson J.K."/>
            <person name="James T.Y."/>
            <person name="O'Malley M.A."/>
            <person name="Stajich J.E."/>
            <person name="Spatafora J.W."/>
            <person name="Visel A."/>
            <person name="Grigoriev I.V."/>
        </authorList>
    </citation>
    <scope>NUCLEOTIDE SEQUENCE [LARGE SCALE GENOMIC DNA]</scope>
    <source>
        <strain evidence="1 2">JEL800</strain>
    </source>
</reference>
<accession>A0A1Y2D1A6</accession>
<protein>
    <submittedName>
        <fullName evidence="1">Uncharacterized protein</fullName>
    </submittedName>
</protein>